<dbReference type="InterPro" id="IPR044839">
    <property type="entry name" value="NDR1-like"/>
</dbReference>
<evidence type="ECO:0000313" key="8">
    <source>
        <dbReference type="Proteomes" id="UP000315295"/>
    </source>
</evidence>
<keyword evidence="4 5" id="KW-0472">Membrane</keyword>
<comment type="subcellular location">
    <subcellularLocation>
        <location evidence="1">Membrane</location>
        <topology evidence="1">Single-pass membrane protein</topology>
    </subcellularLocation>
</comment>
<dbReference type="AlphaFoldDB" id="A0A540NAF2"/>
<dbReference type="GO" id="GO:0005886">
    <property type="term" value="C:plasma membrane"/>
    <property type="evidence" value="ECO:0007669"/>
    <property type="project" value="TreeGrafter"/>
</dbReference>
<dbReference type="PANTHER" id="PTHR31234">
    <property type="entry name" value="LATE EMBRYOGENESIS ABUNDANT (LEA) HYDROXYPROLINE-RICH GLYCOPROTEIN FAMILY"/>
    <property type="match status" value="1"/>
</dbReference>
<keyword evidence="2 5" id="KW-0812">Transmembrane</keyword>
<dbReference type="STRING" id="106549.A0A540NAF2"/>
<organism evidence="7 8">
    <name type="scientific">Malus baccata</name>
    <name type="common">Siberian crab apple</name>
    <name type="synonym">Pyrus baccata</name>
    <dbReference type="NCBI Taxonomy" id="106549"/>
    <lineage>
        <taxon>Eukaryota</taxon>
        <taxon>Viridiplantae</taxon>
        <taxon>Streptophyta</taxon>
        <taxon>Embryophyta</taxon>
        <taxon>Tracheophyta</taxon>
        <taxon>Spermatophyta</taxon>
        <taxon>Magnoliopsida</taxon>
        <taxon>eudicotyledons</taxon>
        <taxon>Gunneridae</taxon>
        <taxon>Pentapetalae</taxon>
        <taxon>rosids</taxon>
        <taxon>fabids</taxon>
        <taxon>Rosales</taxon>
        <taxon>Rosaceae</taxon>
        <taxon>Amygdaloideae</taxon>
        <taxon>Maleae</taxon>
        <taxon>Malus</taxon>
    </lineage>
</organism>
<evidence type="ECO:0000256" key="4">
    <source>
        <dbReference type="ARBA" id="ARBA00023136"/>
    </source>
</evidence>
<gene>
    <name evidence="7" type="ORF">C1H46_006416</name>
</gene>
<evidence type="ECO:0000256" key="5">
    <source>
        <dbReference type="SAM" id="Phobius"/>
    </source>
</evidence>
<evidence type="ECO:0000256" key="2">
    <source>
        <dbReference type="ARBA" id="ARBA00022692"/>
    </source>
</evidence>
<comment type="caution">
    <text evidence="7">The sequence shown here is derived from an EMBL/GenBank/DDBJ whole genome shotgun (WGS) entry which is preliminary data.</text>
</comment>
<name>A0A540NAF2_MALBA</name>
<proteinExistence type="predicted"/>
<evidence type="ECO:0000313" key="7">
    <source>
        <dbReference type="EMBL" id="TQE08008.1"/>
    </source>
</evidence>
<evidence type="ECO:0000256" key="3">
    <source>
        <dbReference type="ARBA" id="ARBA00022989"/>
    </source>
</evidence>
<keyword evidence="8" id="KW-1185">Reference proteome</keyword>
<accession>A0A540NAF2</accession>
<dbReference type="Pfam" id="PF03168">
    <property type="entry name" value="LEA_2"/>
    <property type="match status" value="1"/>
</dbReference>
<dbReference type="PANTHER" id="PTHR31234:SF55">
    <property type="entry name" value="LATE EMBRYOGENESIS ABUNDANT (LEA) HYDROXYPROLINE-RICH GLYCOPROTEIN FAMILY"/>
    <property type="match status" value="1"/>
</dbReference>
<dbReference type="InterPro" id="IPR004864">
    <property type="entry name" value="LEA_2"/>
</dbReference>
<evidence type="ECO:0000256" key="1">
    <source>
        <dbReference type="ARBA" id="ARBA00004167"/>
    </source>
</evidence>
<sequence length="259" mass="28214">MAATSSASQDKTVTGYPTPPGQYAAGYPAATAYPYVAAPPHLNPNTYQPTGPPPPYYNPQPNGPFRRKPTILCRIMIAAVAVFTIMSIIFFISWLALRPQLPKFQVESATVSPLNATGSELTATWDFTLLAANPNHKLTIFYDRLEASLIYKDEVLLSAAALPPFVLAKRNQTRVNINLATVRGYVDDEVVREIADGKDRGSVRFGVGVAALVRFKSGVFQTRRRLLRVFCDGVEFTGFARNNGTGTLTGQASPCQVDL</sequence>
<reference evidence="7 8" key="1">
    <citation type="journal article" date="2019" name="G3 (Bethesda)">
        <title>Sequencing of a Wild Apple (Malus baccata) Genome Unravels the Differences Between Cultivated and Wild Apple Species Regarding Disease Resistance and Cold Tolerance.</title>
        <authorList>
            <person name="Chen X."/>
        </authorList>
    </citation>
    <scope>NUCLEOTIDE SEQUENCE [LARGE SCALE GENOMIC DNA]</scope>
    <source>
        <strain evidence="8">cv. Shandingzi</strain>
        <tissue evidence="7">Leaves</tissue>
    </source>
</reference>
<feature type="domain" description="Late embryogenesis abundant protein LEA-2 subgroup" evidence="6">
    <location>
        <begin position="129"/>
        <end position="213"/>
    </location>
</feature>
<dbReference type="GO" id="GO:0098542">
    <property type="term" value="P:defense response to other organism"/>
    <property type="evidence" value="ECO:0007669"/>
    <property type="project" value="InterPro"/>
</dbReference>
<protein>
    <recommendedName>
        <fullName evidence="6">Late embryogenesis abundant protein LEA-2 subgroup domain-containing protein</fullName>
    </recommendedName>
</protein>
<evidence type="ECO:0000259" key="6">
    <source>
        <dbReference type="Pfam" id="PF03168"/>
    </source>
</evidence>
<feature type="transmembrane region" description="Helical" evidence="5">
    <location>
        <begin position="75"/>
        <end position="97"/>
    </location>
</feature>
<keyword evidence="3 5" id="KW-1133">Transmembrane helix</keyword>
<dbReference type="Proteomes" id="UP000315295">
    <property type="component" value="Unassembled WGS sequence"/>
</dbReference>
<dbReference type="EMBL" id="VIEB01000077">
    <property type="protein sequence ID" value="TQE08008.1"/>
    <property type="molecule type" value="Genomic_DNA"/>
</dbReference>